<dbReference type="AlphaFoldDB" id="A0A1V9ZCT8"/>
<gene>
    <name evidence="5" type="ORF">THRCLA_07552</name>
</gene>
<dbReference type="InterPro" id="IPR011990">
    <property type="entry name" value="TPR-like_helical_dom_sf"/>
</dbReference>
<dbReference type="SUPFAM" id="SSF118359">
    <property type="entry name" value="Expressed protein At2g23090/F21P24.15"/>
    <property type="match status" value="1"/>
</dbReference>
<dbReference type="SUPFAM" id="SSF48452">
    <property type="entry name" value="TPR-like"/>
    <property type="match status" value="2"/>
</dbReference>
<dbReference type="Pfam" id="PF12907">
    <property type="entry name" value="zf-met2"/>
    <property type="match status" value="1"/>
</dbReference>
<keyword evidence="2" id="KW-0802">TPR repeat</keyword>
<evidence type="ECO:0000256" key="2">
    <source>
        <dbReference type="ARBA" id="ARBA00022803"/>
    </source>
</evidence>
<dbReference type="Gene3D" id="1.25.40.10">
    <property type="entry name" value="Tetratricopeptide repeat domain"/>
    <property type="match status" value="2"/>
</dbReference>
<dbReference type="Pfam" id="PF13424">
    <property type="entry name" value="TPR_12"/>
    <property type="match status" value="1"/>
</dbReference>
<feature type="compositionally biased region" description="Basic and acidic residues" evidence="3">
    <location>
        <begin position="727"/>
        <end position="751"/>
    </location>
</feature>
<dbReference type="SUPFAM" id="SSF57850">
    <property type="entry name" value="RING/U-box"/>
    <property type="match status" value="1"/>
</dbReference>
<reference evidence="5 6" key="1">
    <citation type="journal article" date="2014" name="Genome Biol. Evol.">
        <title>The secreted proteins of Achlya hypogyna and Thraustotheca clavata identify the ancestral oomycete secretome and reveal gene acquisitions by horizontal gene transfer.</title>
        <authorList>
            <person name="Misner I."/>
            <person name="Blouin N."/>
            <person name="Leonard G."/>
            <person name="Richards T.A."/>
            <person name="Lane C.E."/>
        </authorList>
    </citation>
    <scope>NUCLEOTIDE SEQUENCE [LARGE SCALE GENOMIC DNA]</scope>
    <source>
        <strain evidence="5 6">ATCC 34112</strain>
    </source>
</reference>
<dbReference type="InterPro" id="IPR019734">
    <property type="entry name" value="TPR_rpt"/>
</dbReference>
<dbReference type="PANTHER" id="PTHR45641:SF19">
    <property type="entry name" value="NEPHROCYSTIN-3"/>
    <property type="match status" value="1"/>
</dbReference>
<accession>A0A1V9ZCT8</accession>
<sequence length="802" mass="92028">NNESDWVEGEEINQLNNKMTNPPLGVKLNYLDHLVEYCGGREKLLGKTTAQVCEEYIIPLTSTTRLSLVEHLAQSPDGNEFIAPANWYVSHAWLYLFLETIDSLQVFFEQQGITDSAVVWFCLFNNNQHLAHSYPFEWWSTTFKSTLASIGNVVMIMHPWDNPVVLRRSWCVFEVYVAISVGARFEMAMAQAQLKLLLDDMLDNNAFTNMLGKIKSENSQATIPSDRDGIFNLIKSEITFEQLDRLVFSTITDWMKRTLESHIHTIPSLLEQAEYHDRLHTIYFAEMKWTDAQLCLEQACDLYTLALGEHSEKAFAARSNLYFCYSECEQPESMWVPLFEKLIQDQSTLFGRFSPQVAATLKNFGSAYYKAKCRDIALDLYLEAYEIQEATLGPDAPSTIETSGRIGVACYTLRKFSEAEVWLKKAHEDARRVLGQDHPSTMSTRKVLAMLYHVQGQWKEVLPFMEEELRYSTRVFDLTHDTSMQAIANLGVTYYLVGDFELAEKYILRLIDIVKELPEPPQPLTIVNFGNLGILSWSKRNYPTALSQIDEYFDWCLANCPPKHTDTTQAAGRLYRFILNSKMAQDNPTLPEWVKATNYFSEPLDDAETWHDDQCHSCNEFIIGTWHECSQCADIRYNFCRKCVDKGCITSWCHHPQINLTTYKPPRRYFLEQQLQSSTFQDIDEAFLLYSSYCESYQVPIDERLPSLLPTTRRSTMGGGNGQKSATARDRNNAKKAKEAKAANRPEMKAKMEADRTAIKCKICMTTFMVNASARQLTEHWSSKHQDKGFSVEQCFANLAAN</sequence>
<proteinExistence type="predicted"/>
<comment type="caution">
    <text evidence="5">The sequence shown here is derived from an EMBL/GenBank/DDBJ whole genome shotgun (WGS) entry which is preliminary data.</text>
</comment>
<dbReference type="OrthoDB" id="771227at2759"/>
<evidence type="ECO:0000256" key="3">
    <source>
        <dbReference type="SAM" id="MobiDB-lite"/>
    </source>
</evidence>
<evidence type="ECO:0000313" key="5">
    <source>
        <dbReference type="EMBL" id="OQR95815.1"/>
    </source>
</evidence>
<dbReference type="Proteomes" id="UP000243217">
    <property type="component" value="Unassembled WGS sequence"/>
</dbReference>
<evidence type="ECO:0000313" key="6">
    <source>
        <dbReference type="Proteomes" id="UP000243217"/>
    </source>
</evidence>
<protein>
    <recommendedName>
        <fullName evidence="4">At2g23090-like zinc-binding domain-containing protein</fullName>
    </recommendedName>
</protein>
<dbReference type="STRING" id="74557.A0A1V9ZCT8"/>
<dbReference type="SMART" id="SM00028">
    <property type="entry name" value="TPR"/>
    <property type="match status" value="3"/>
</dbReference>
<name>A0A1V9ZCT8_9STRA</name>
<dbReference type="InterPro" id="IPR039438">
    <property type="entry name" value="At2g23090-like_Znf"/>
</dbReference>
<dbReference type="InterPro" id="IPR026939">
    <property type="entry name" value="ZNF706/At2g23090_sf"/>
</dbReference>
<organism evidence="5 6">
    <name type="scientific">Thraustotheca clavata</name>
    <dbReference type="NCBI Taxonomy" id="74557"/>
    <lineage>
        <taxon>Eukaryota</taxon>
        <taxon>Sar</taxon>
        <taxon>Stramenopiles</taxon>
        <taxon>Oomycota</taxon>
        <taxon>Saprolegniomycetes</taxon>
        <taxon>Saprolegniales</taxon>
        <taxon>Achlyaceae</taxon>
        <taxon>Thraustotheca</taxon>
    </lineage>
</organism>
<dbReference type="EMBL" id="JNBS01002027">
    <property type="protein sequence ID" value="OQR95815.1"/>
    <property type="molecule type" value="Genomic_DNA"/>
</dbReference>
<evidence type="ECO:0000256" key="1">
    <source>
        <dbReference type="ARBA" id="ARBA00022737"/>
    </source>
</evidence>
<feature type="domain" description="At2g23090-like zinc-binding" evidence="4">
    <location>
        <begin position="760"/>
        <end position="798"/>
    </location>
</feature>
<feature type="non-terminal residue" evidence="5">
    <location>
        <position position="1"/>
    </location>
</feature>
<keyword evidence="1" id="KW-0677">Repeat</keyword>
<keyword evidence="6" id="KW-1185">Reference proteome</keyword>
<dbReference type="Gene3D" id="4.10.1050.10">
    <property type="entry name" value="At2g23090-like"/>
    <property type="match status" value="1"/>
</dbReference>
<dbReference type="PANTHER" id="PTHR45641">
    <property type="entry name" value="TETRATRICOPEPTIDE REPEAT PROTEIN (AFU_ORTHOLOGUE AFUA_6G03870)"/>
    <property type="match status" value="1"/>
</dbReference>
<evidence type="ECO:0000259" key="4">
    <source>
        <dbReference type="Pfam" id="PF12907"/>
    </source>
</evidence>
<feature type="region of interest" description="Disordered" evidence="3">
    <location>
        <begin position="711"/>
        <end position="751"/>
    </location>
</feature>